<evidence type="ECO:0000313" key="1">
    <source>
        <dbReference type="EMBL" id="KAL0269959.1"/>
    </source>
</evidence>
<name>A0AAW2HJC3_9NEOP</name>
<sequence>MNGLRSRTADEVSSPDCATEADRAVPYLLTACNDTLTTYLDPEERYHFMARGKEVCLRRQCRSGFMAHHLEECKDKAIVMDFNKYEMDPSENVGGAILREAHAESSGDV</sequence>
<accession>A0AAW2HJC3</accession>
<gene>
    <name evidence="1" type="ORF">PYX00_007529</name>
</gene>
<dbReference type="EMBL" id="JARGDH010000004">
    <property type="protein sequence ID" value="KAL0269959.1"/>
    <property type="molecule type" value="Genomic_DNA"/>
</dbReference>
<organism evidence="1">
    <name type="scientific">Menopon gallinae</name>
    <name type="common">poultry shaft louse</name>
    <dbReference type="NCBI Taxonomy" id="328185"/>
    <lineage>
        <taxon>Eukaryota</taxon>
        <taxon>Metazoa</taxon>
        <taxon>Ecdysozoa</taxon>
        <taxon>Arthropoda</taxon>
        <taxon>Hexapoda</taxon>
        <taxon>Insecta</taxon>
        <taxon>Pterygota</taxon>
        <taxon>Neoptera</taxon>
        <taxon>Paraneoptera</taxon>
        <taxon>Psocodea</taxon>
        <taxon>Troctomorpha</taxon>
        <taxon>Phthiraptera</taxon>
        <taxon>Amblycera</taxon>
        <taxon>Menoponidae</taxon>
        <taxon>Menopon</taxon>
    </lineage>
</organism>
<proteinExistence type="predicted"/>
<comment type="caution">
    <text evidence="1">The sequence shown here is derived from an EMBL/GenBank/DDBJ whole genome shotgun (WGS) entry which is preliminary data.</text>
</comment>
<protein>
    <submittedName>
        <fullName evidence="1">Uncharacterized protein</fullName>
    </submittedName>
</protein>
<dbReference type="AlphaFoldDB" id="A0AAW2HJC3"/>
<reference evidence="1" key="1">
    <citation type="journal article" date="2024" name="Gigascience">
        <title>Chromosome-level genome of the poultry shaft louse Menopon gallinae provides insight into the host-switching and adaptive evolution of parasitic lice.</title>
        <authorList>
            <person name="Xu Y."/>
            <person name="Ma L."/>
            <person name="Liu S."/>
            <person name="Liang Y."/>
            <person name="Liu Q."/>
            <person name="He Z."/>
            <person name="Tian L."/>
            <person name="Duan Y."/>
            <person name="Cai W."/>
            <person name="Li H."/>
            <person name="Song F."/>
        </authorList>
    </citation>
    <scope>NUCLEOTIDE SEQUENCE</scope>
    <source>
        <strain evidence="1">Cailab_2023a</strain>
    </source>
</reference>